<accession>A0A7W7RBF2</accession>
<evidence type="ECO:0000313" key="3">
    <source>
        <dbReference type="Proteomes" id="UP000540506"/>
    </source>
</evidence>
<reference evidence="2 3" key="1">
    <citation type="submission" date="2020-08" db="EMBL/GenBank/DDBJ databases">
        <title>Sequencing the genomes of 1000 actinobacteria strains.</title>
        <authorList>
            <person name="Klenk H.-P."/>
        </authorList>
    </citation>
    <scope>NUCLEOTIDE SEQUENCE [LARGE SCALE GENOMIC DNA]</scope>
    <source>
        <strain evidence="2 3">DSM 41654</strain>
    </source>
</reference>
<evidence type="ECO:0000313" key="2">
    <source>
        <dbReference type="EMBL" id="MBB4928839.1"/>
    </source>
</evidence>
<name>A0A7W7RBF2_KITKI</name>
<gene>
    <name evidence="2" type="ORF">FHR34_007936</name>
</gene>
<dbReference type="AlphaFoldDB" id="A0A7W7RBF2"/>
<sequence length="82" mass="8159">MRKIVGGRGAASCVEDGAPASRPALSGIEGLVIIVVLLSGTVLSTLGQPAVLVLELLGGLTYTAVRLVATSRACGARLSVQG</sequence>
<protein>
    <submittedName>
        <fullName evidence="2">Uncharacterized protein</fullName>
    </submittedName>
</protein>
<dbReference type="Proteomes" id="UP000540506">
    <property type="component" value="Unassembled WGS sequence"/>
</dbReference>
<evidence type="ECO:0000256" key="1">
    <source>
        <dbReference type="SAM" id="Phobius"/>
    </source>
</evidence>
<keyword evidence="3" id="KW-1185">Reference proteome</keyword>
<proteinExistence type="predicted"/>
<dbReference type="RefSeq" id="WP_184946482.1">
    <property type="nucleotide sequence ID" value="NZ_JACHJV010000003.1"/>
</dbReference>
<keyword evidence="1" id="KW-1133">Transmembrane helix</keyword>
<organism evidence="2 3">
    <name type="scientific">Kitasatospora kifunensis</name>
    <name type="common">Streptomyces kifunensis</name>
    <dbReference type="NCBI Taxonomy" id="58351"/>
    <lineage>
        <taxon>Bacteria</taxon>
        <taxon>Bacillati</taxon>
        <taxon>Actinomycetota</taxon>
        <taxon>Actinomycetes</taxon>
        <taxon>Kitasatosporales</taxon>
        <taxon>Streptomycetaceae</taxon>
        <taxon>Kitasatospora</taxon>
    </lineage>
</organism>
<keyword evidence="1" id="KW-0812">Transmembrane</keyword>
<keyword evidence="1" id="KW-0472">Membrane</keyword>
<comment type="caution">
    <text evidence="2">The sequence shown here is derived from an EMBL/GenBank/DDBJ whole genome shotgun (WGS) entry which is preliminary data.</text>
</comment>
<dbReference type="EMBL" id="JACHJV010000003">
    <property type="protein sequence ID" value="MBB4928839.1"/>
    <property type="molecule type" value="Genomic_DNA"/>
</dbReference>
<feature type="transmembrane region" description="Helical" evidence="1">
    <location>
        <begin position="24"/>
        <end position="44"/>
    </location>
</feature>